<feature type="transmembrane region" description="Helical" evidence="2">
    <location>
        <begin position="141"/>
        <end position="166"/>
    </location>
</feature>
<keyword evidence="2" id="KW-0812">Transmembrane</keyword>
<feature type="transmembrane region" description="Helical" evidence="2">
    <location>
        <begin position="497"/>
        <end position="516"/>
    </location>
</feature>
<evidence type="ECO:0000256" key="1">
    <source>
        <dbReference type="SAM" id="MobiDB-lite"/>
    </source>
</evidence>
<accession>A0A4Q7E3Y0</accession>
<feature type="transmembrane region" description="Helical" evidence="2">
    <location>
        <begin position="352"/>
        <end position="372"/>
    </location>
</feature>
<keyword evidence="4" id="KW-1185">Reference proteome</keyword>
<evidence type="ECO:0000313" key="3">
    <source>
        <dbReference type="EMBL" id="RZM74721.1"/>
    </source>
</evidence>
<dbReference type="InterPro" id="IPR045275">
    <property type="entry name" value="MscS_archaea/bacteria_type"/>
</dbReference>
<feature type="transmembrane region" description="Helical" evidence="2">
    <location>
        <begin position="100"/>
        <end position="121"/>
    </location>
</feature>
<proteinExistence type="predicted"/>
<evidence type="ECO:0008006" key="5">
    <source>
        <dbReference type="Google" id="ProtNLM"/>
    </source>
</evidence>
<feature type="transmembrane region" description="Helical" evidence="2">
    <location>
        <begin position="311"/>
        <end position="332"/>
    </location>
</feature>
<dbReference type="Proteomes" id="UP000292459">
    <property type="component" value="Unassembled WGS sequence"/>
</dbReference>
<dbReference type="RefSeq" id="WP_063776181.1">
    <property type="nucleotide sequence ID" value="NZ_QVFV01000012.1"/>
</dbReference>
<organism evidence="3 4">
    <name type="scientific">Leptolyngbya iicbica LK</name>
    <dbReference type="NCBI Taxonomy" id="2294035"/>
    <lineage>
        <taxon>Bacteria</taxon>
        <taxon>Bacillati</taxon>
        <taxon>Cyanobacteriota</taxon>
        <taxon>Cyanophyceae</taxon>
        <taxon>Leptolyngbyales</taxon>
        <taxon>Leptolyngbyaceae</taxon>
        <taxon>Leptolyngbya group</taxon>
        <taxon>Leptolyngbya</taxon>
        <taxon>Leptolyngbya iicbica</taxon>
    </lineage>
</organism>
<feature type="transmembrane region" description="Helical" evidence="2">
    <location>
        <begin position="48"/>
        <end position="69"/>
    </location>
</feature>
<gene>
    <name evidence="3" type="ORF">DYY88_23280</name>
</gene>
<evidence type="ECO:0000256" key="2">
    <source>
        <dbReference type="SAM" id="Phobius"/>
    </source>
</evidence>
<feature type="transmembrane region" description="Helical" evidence="2">
    <location>
        <begin position="199"/>
        <end position="223"/>
    </location>
</feature>
<sequence length="567" mass="59893">MTVSLNFSPVHGASPPLEIPTAIAQVDMAPFEAFISEMSTTLGSFLPSLIWAIIILIAGWIVATIAASITKGILNRTTLDDRLTNMVMGQDPNRDVPIEAWAATAVYWIILTFTLVAFLNALELEVVSEPLNDFLQQIFQYLPRIGGAAVLLAVAWATATIVKVLVTQGLSRFNLDDRLSEEMGQDGSPIVVNESVGSILYWFIFLLFVPLILSALNLPGLLAPVEELINDFLQAIPRILTAGVILVVGWFIARIVRKIVTNLLQATQADQIGARFGLSGGAAPTTSAPGTPPPPPSAMGSAEEGLSLSQLAGTIVFVLILIPAVVAALNELNIDAISGPAISMLELILDSIPRIIMAGVVLAVAYVVGQFVSDLVVGLLRSAGFDNILGILGLPELNTPQSRVDNIDAEGQPATRVQTATTSPSEVVGLIALVAIVLFGAITATEILGFETLSTIVRAILRISARVLSGVVVFAVGLYFANLAFRLIRNMGGAQANILAQSARIALIALVTAMGLQQMGVATDIVNLAFGLLLGAVAVAIAIAFGLGGRDIASEQIREWLNAFKQR</sequence>
<feature type="transmembrane region" description="Helical" evidence="2">
    <location>
        <begin position="235"/>
        <end position="253"/>
    </location>
</feature>
<evidence type="ECO:0000313" key="4">
    <source>
        <dbReference type="Proteomes" id="UP000292459"/>
    </source>
</evidence>
<dbReference type="NCBIfam" id="NF033912">
    <property type="entry name" value="msc"/>
    <property type="match status" value="1"/>
</dbReference>
<reference evidence="3 4" key="1">
    <citation type="submission" date="2018-11" db="EMBL/GenBank/DDBJ databases">
        <title>Whole genome sequencing of an environmental sample.</title>
        <authorList>
            <person name="Sarangi A.N."/>
            <person name="Singh D."/>
            <person name="Tripathy S."/>
        </authorList>
    </citation>
    <scope>NUCLEOTIDE SEQUENCE [LARGE SCALE GENOMIC DNA]</scope>
    <source>
        <strain evidence="3 4">Lakshadweep</strain>
    </source>
</reference>
<dbReference type="Pfam" id="PF05552">
    <property type="entry name" value="MS_channel_1st_1"/>
    <property type="match status" value="4"/>
</dbReference>
<feature type="transmembrane region" description="Helical" evidence="2">
    <location>
        <begin position="467"/>
        <end position="485"/>
    </location>
</feature>
<keyword evidence="2" id="KW-1133">Transmembrane helix</keyword>
<name>A0A4Q7E3Y0_9CYAN</name>
<dbReference type="EMBL" id="QVFV01000012">
    <property type="protein sequence ID" value="RZM74721.1"/>
    <property type="molecule type" value="Genomic_DNA"/>
</dbReference>
<keyword evidence="2" id="KW-0472">Membrane</keyword>
<dbReference type="Gene3D" id="1.10.287.1260">
    <property type="match status" value="2"/>
</dbReference>
<dbReference type="OrthoDB" id="1411407at2"/>
<dbReference type="PANTHER" id="PTHR30221">
    <property type="entry name" value="SMALL-CONDUCTANCE MECHANOSENSITIVE CHANNEL"/>
    <property type="match status" value="1"/>
</dbReference>
<protein>
    <recommendedName>
        <fullName evidence="5">Mechanosensitive ion channel</fullName>
    </recommendedName>
</protein>
<feature type="region of interest" description="Disordered" evidence="1">
    <location>
        <begin position="281"/>
        <end position="302"/>
    </location>
</feature>
<dbReference type="PANTHER" id="PTHR30221:SF1">
    <property type="entry name" value="SMALL-CONDUCTANCE MECHANOSENSITIVE CHANNEL"/>
    <property type="match status" value="1"/>
</dbReference>
<dbReference type="GO" id="GO:0008381">
    <property type="term" value="F:mechanosensitive monoatomic ion channel activity"/>
    <property type="evidence" value="ECO:0007669"/>
    <property type="project" value="InterPro"/>
</dbReference>
<dbReference type="InterPro" id="IPR008910">
    <property type="entry name" value="MSC_TM_helix"/>
</dbReference>
<comment type="caution">
    <text evidence="3">The sequence shown here is derived from an EMBL/GenBank/DDBJ whole genome shotgun (WGS) entry which is preliminary data.</text>
</comment>
<feature type="transmembrane region" description="Helical" evidence="2">
    <location>
        <begin position="427"/>
        <end position="447"/>
    </location>
</feature>
<feature type="transmembrane region" description="Helical" evidence="2">
    <location>
        <begin position="528"/>
        <end position="548"/>
    </location>
</feature>
<dbReference type="AlphaFoldDB" id="A0A4Q7E3Y0"/>